<sequence length="533" mass="61228">MKNWGKLLLVIGIMVINTNVLSAQVYVVKTTFGSNKSLIFQNTDTEYSYSVYAKGNKRQSEPVTIPPGGSKSRSYDINNHSAKNHDVIVIYDKAAYYNDKQKALNERNRWQRSLDYVECECIPMALRKTNTAKEREAEDYEDITWMKKLGKIIWAGMTNKYYDYSCNDENLLISNLKSIDQNIEVLQSLPYSEQKSKSLARLEREKDRYEYMKAAILFPFIICPEVLSNKKGYESNISILNARIARYDKKFQEGHIVTYDLWKNASNRHLSYEKMPGMGFEYSKQSTLVVLNPKDSMDVVKIDVRQKKSIQNFEGRVFIPFTKSILTKNRENYKRFYGVVGYGQNSIEVYSPDENYIVGYRLGNRLVMLENKGTLDINTQHVTLGLRGIRTYDKNFFSYELGAQKYLMNTVQVNTRQVRYLANGVASQWNAIENISDVENLELTNGNDIIPYLRFSLGFRLLPLSRPRHFPLRRAVVVSVNGGLFGLPGLNKSPVTDLYQFEYDKKTSNISGVEKISIAGVYATLGLTATIFL</sequence>
<keyword evidence="2" id="KW-1185">Reference proteome</keyword>
<dbReference type="RefSeq" id="WP_152758764.1">
    <property type="nucleotide sequence ID" value="NZ_WHLY01000002.1"/>
</dbReference>
<reference evidence="1 2" key="1">
    <citation type="submission" date="2019-10" db="EMBL/GenBank/DDBJ databases">
        <title>Draft Genome Sequence of Cytophagaceae sp. SJW1-29.</title>
        <authorList>
            <person name="Choi A."/>
        </authorList>
    </citation>
    <scope>NUCLEOTIDE SEQUENCE [LARGE SCALE GENOMIC DNA]</scope>
    <source>
        <strain evidence="1 2">SJW1-29</strain>
    </source>
</reference>
<protein>
    <recommendedName>
        <fullName evidence="3">Outer membrane protein beta-barrel domain-containing protein</fullName>
    </recommendedName>
</protein>
<dbReference type="Proteomes" id="UP000479293">
    <property type="component" value="Unassembled WGS sequence"/>
</dbReference>
<dbReference type="EMBL" id="WHLY01000002">
    <property type="protein sequence ID" value="MPR33482.1"/>
    <property type="molecule type" value="Genomic_DNA"/>
</dbReference>
<gene>
    <name evidence="1" type="ORF">GBK04_08915</name>
</gene>
<evidence type="ECO:0000313" key="2">
    <source>
        <dbReference type="Proteomes" id="UP000479293"/>
    </source>
</evidence>
<organism evidence="1 2">
    <name type="scientific">Salmonirosea aquatica</name>
    <dbReference type="NCBI Taxonomy" id="2654236"/>
    <lineage>
        <taxon>Bacteria</taxon>
        <taxon>Pseudomonadati</taxon>
        <taxon>Bacteroidota</taxon>
        <taxon>Cytophagia</taxon>
        <taxon>Cytophagales</taxon>
        <taxon>Spirosomataceae</taxon>
        <taxon>Salmonirosea</taxon>
    </lineage>
</organism>
<comment type="caution">
    <text evidence="1">The sequence shown here is derived from an EMBL/GenBank/DDBJ whole genome shotgun (WGS) entry which is preliminary data.</text>
</comment>
<dbReference type="AlphaFoldDB" id="A0A7C9B9N1"/>
<accession>A0A7C9B9N1</accession>
<evidence type="ECO:0000313" key="1">
    <source>
        <dbReference type="EMBL" id="MPR33482.1"/>
    </source>
</evidence>
<evidence type="ECO:0008006" key="3">
    <source>
        <dbReference type="Google" id="ProtNLM"/>
    </source>
</evidence>
<proteinExistence type="predicted"/>
<name>A0A7C9B9N1_9BACT</name>